<evidence type="ECO:0000256" key="2">
    <source>
        <dbReference type="ARBA" id="ARBA00007776"/>
    </source>
</evidence>
<proteinExistence type="inferred from homology"/>
<evidence type="ECO:0000256" key="1">
    <source>
        <dbReference type="ARBA" id="ARBA00004651"/>
    </source>
</evidence>
<evidence type="ECO:0000256" key="5">
    <source>
        <dbReference type="ARBA" id="ARBA00022960"/>
    </source>
</evidence>
<evidence type="ECO:0000256" key="4">
    <source>
        <dbReference type="ARBA" id="ARBA00022692"/>
    </source>
</evidence>
<comment type="subcellular location">
    <subcellularLocation>
        <location evidence="8">Cell inner membrane</location>
    </subcellularLocation>
    <subcellularLocation>
        <location evidence="1">Cell membrane</location>
        <topology evidence="1">Multi-pass membrane protein</topology>
    </subcellularLocation>
</comment>
<gene>
    <name evidence="10" type="primary">mreD</name>
    <name evidence="10" type="ORF">ABVT42_08580</name>
</gene>
<feature type="transmembrane region" description="Helical" evidence="9">
    <location>
        <begin position="20"/>
        <end position="38"/>
    </location>
</feature>
<dbReference type="InterPro" id="IPR007227">
    <property type="entry name" value="Cell_shape_determining_MreD"/>
</dbReference>
<dbReference type="PANTHER" id="PTHR37484">
    <property type="entry name" value="ROD SHAPE-DETERMINING PROTEIN MRED"/>
    <property type="match status" value="1"/>
</dbReference>
<comment type="function">
    <text evidence="8">Involved in formation of the rod shape of the cell. May also contribute to regulation of formation of penicillin-binding proteins.</text>
</comment>
<organism evidence="10 11">
    <name type="scientific">Aliikangiella maris</name>
    <dbReference type="NCBI Taxonomy" id="3162458"/>
    <lineage>
        <taxon>Bacteria</taxon>
        <taxon>Pseudomonadati</taxon>
        <taxon>Pseudomonadota</taxon>
        <taxon>Gammaproteobacteria</taxon>
        <taxon>Oceanospirillales</taxon>
        <taxon>Pleioneaceae</taxon>
        <taxon>Aliikangiella</taxon>
    </lineage>
</organism>
<keyword evidence="4 9" id="KW-0812">Transmembrane</keyword>
<comment type="caution">
    <text evidence="10">The sequence shown here is derived from an EMBL/GenBank/DDBJ whole genome shotgun (WGS) entry which is preliminary data.</text>
</comment>
<sequence length="171" mass="19607">MGQPASERVMVQRKADSKGSGVILFTFVIAMLLDVMPLPEVIAMFRPEWVVMVFIYWVMAIPNRLGVLTGWVIGLIMDVLQGSLFGINALSMALVAFLIQMLYHRLRLFPPWKQAFNITVIVGIHRLVVINLNGLVEQVSGDFTYWLPLISVALFWPWIFILLRDIRRKFC</sequence>
<dbReference type="NCBIfam" id="TIGR03426">
    <property type="entry name" value="shape_MreD"/>
    <property type="match status" value="1"/>
</dbReference>
<dbReference type="PIRSF" id="PIRSF018472">
    <property type="entry name" value="MreD_proteobac"/>
    <property type="match status" value="1"/>
</dbReference>
<evidence type="ECO:0000256" key="6">
    <source>
        <dbReference type="ARBA" id="ARBA00022989"/>
    </source>
</evidence>
<dbReference type="InterPro" id="IPR026034">
    <property type="entry name" value="MreD_proteobac"/>
</dbReference>
<keyword evidence="11" id="KW-1185">Reference proteome</keyword>
<keyword evidence="6 9" id="KW-1133">Transmembrane helix</keyword>
<keyword evidence="8" id="KW-0997">Cell inner membrane</keyword>
<name>A0ABV3MMU5_9GAMM</name>
<dbReference type="Proteomes" id="UP001554427">
    <property type="component" value="Unassembled WGS sequence"/>
</dbReference>
<evidence type="ECO:0000256" key="9">
    <source>
        <dbReference type="SAM" id="Phobius"/>
    </source>
</evidence>
<feature type="transmembrane region" description="Helical" evidence="9">
    <location>
        <begin position="145"/>
        <end position="163"/>
    </location>
</feature>
<feature type="transmembrane region" description="Helical" evidence="9">
    <location>
        <begin position="50"/>
        <end position="77"/>
    </location>
</feature>
<accession>A0ABV3MMU5</accession>
<dbReference type="Pfam" id="PF04093">
    <property type="entry name" value="MreD"/>
    <property type="match status" value="1"/>
</dbReference>
<evidence type="ECO:0000256" key="3">
    <source>
        <dbReference type="ARBA" id="ARBA00022475"/>
    </source>
</evidence>
<evidence type="ECO:0000256" key="7">
    <source>
        <dbReference type="ARBA" id="ARBA00023136"/>
    </source>
</evidence>
<evidence type="ECO:0000313" key="11">
    <source>
        <dbReference type="Proteomes" id="UP001554427"/>
    </source>
</evidence>
<reference evidence="10 11" key="1">
    <citation type="submission" date="2024-06" db="EMBL/GenBank/DDBJ databases">
        <title>Aliikangiella maris sp. nov., sp. nov., a phycosphere bacterium isolated from seawater and ecosystem role in Phaeocystis globosa blooms.</title>
        <authorList>
            <person name="Li F."/>
        </authorList>
    </citation>
    <scope>NUCLEOTIDE SEQUENCE [LARGE SCALE GENOMIC DNA]</scope>
    <source>
        <strain evidence="10 11">GXAS 306</strain>
    </source>
</reference>
<comment type="similarity">
    <text evidence="2 8">Belongs to the MreD family.</text>
</comment>
<evidence type="ECO:0000256" key="8">
    <source>
        <dbReference type="PIRNR" id="PIRNR018472"/>
    </source>
</evidence>
<keyword evidence="7 8" id="KW-0472">Membrane</keyword>
<dbReference type="PANTHER" id="PTHR37484:SF1">
    <property type="entry name" value="ROD SHAPE-DETERMINING PROTEIN MRED"/>
    <property type="match status" value="1"/>
</dbReference>
<protein>
    <recommendedName>
        <fullName evidence="8">Rod shape-determining protein MreD</fullName>
    </recommendedName>
</protein>
<keyword evidence="5 8" id="KW-0133">Cell shape</keyword>
<feature type="transmembrane region" description="Helical" evidence="9">
    <location>
        <begin position="83"/>
        <end position="103"/>
    </location>
</feature>
<evidence type="ECO:0000313" key="10">
    <source>
        <dbReference type="EMBL" id="MEW4365506.1"/>
    </source>
</evidence>
<keyword evidence="3 8" id="KW-1003">Cell membrane</keyword>
<dbReference type="EMBL" id="JBFDAH010000007">
    <property type="protein sequence ID" value="MEW4365506.1"/>
    <property type="molecule type" value="Genomic_DNA"/>
</dbReference>